<dbReference type="InterPro" id="IPR003594">
    <property type="entry name" value="HATPase_dom"/>
</dbReference>
<dbReference type="Pfam" id="PF06580">
    <property type="entry name" value="His_kinase"/>
    <property type="match status" value="1"/>
</dbReference>
<reference evidence="4" key="2">
    <citation type="journal article" date="2021" name="PeerJ">
        <title>Extensive microbial diversity within the chicken gut microbiome revealed by metagenomics and culture.</title>
        <authorList>
            <person name="Gilroy R."/>
            <person name="Ravi A."/>
            <person name="Getino M."/>
            <person name="Pursley I."/>
            <person name="Horton D.L."/>
            <person name="Alikhan N.F."/>
            <person name="Baker D."/>
            <person name="Gharbi K."/>
            <person name="Hall N."/>
            <person name="Watson M."/>
            <person name="Adriaenssens E.M."/>
            <person name="Foster-Nyarko E."/>
            <person name="Jarju S."/>
            <person name="Secka A."/>
            <person name="Antonio M."/>
            <person name="Oren A."/>
            <person name="Chaudhuri R.R."/>
            <person name="La Ragione R."/>
            <person name="Hildebrand F."/>
            <person name="Pallen M.J."/>
        </authorList>
    </citation>
    <scope>NUCLEOTIDE SEQUENCE</scope>
    <source>
        <strain evidence="4">ChiSxjej2B14-6234</strain>
    </source>
</reference>
<proteinExistence type="predicted"/>
<gene>
    <name evidence="4" type="ORF">IAB73_06265</name>
</gene>
<dbReference type="InterPro" id="IPR010559">
    <property type="entry name" value="Sig_transdc_His_kin_internal"/>
</dbReference>
<dbReference type="GO" id="GO:0016020">
    <property type="term" value="C:membrane"/>
    <property type="evidence" value="ECO:0007669"/>
    <property type="project" value="InterPro"/>
</dbReference>
<evidence type="ECO:0000313" key="4">
    <source>
        <dbReference type="EMBL" id="HIQ71790.1"/>
    </source>
</evidence>
<dbReference type="GO" id="GO:0000155">
    <property type="term" value="F:phosphorelay sensor kinase activity"/>
    <property type="evidence" value="ECO:0007669"/>
    <property type="project" value="InterPro"/>
</dbReference>
<dbReference type="PANTHER" id="PTHR34220:SF7">
    <property type="entry name" value="SENSOR HISTIDINE KINASE YPDA"/>
    <property type="match status" value="1"/>
</dbReference>
<feature type="domain" description="Histidine kinase/HSP90-like ATPase" evidence="2">
    <location>
        <begin position="459"/>
        <end position="567"/>
    </location>
</feature>
<evidence type="ECO:0000313" key="5">
    <source>
        <dbReference type="Proteomes" id="UP000886887"/>
    </source>
</evidence>
<dbReference type="InterPro" id="IPR050640">
    <property type="entry name" value="Bact_2-comp_sensor_kinase"/>
</dbReference>
<evidence type="ECO:0000259" key="2">
    <source>
        <dbReference type="Pfam" id="PF02518"/>
    </source>
</evidence>
<feature type="transmembrane region" description="Helical" evidence="1">
    <location>
        <begin position="273"/>
        <end position="296"/>
    </location>
</feature>
<name>A0A9D0ZC10_9FIRM</name>
<dbReference type="SUPFAM" id="SSF55874">
    <property type="entry name" value="ATPase domain of HSP90 chaperone/DNA topoisomerase II/histidine kinase"/>
    <property type="match status" value="1"/>
</dbReference>
<protein>
    <submittedName>
        <fullName evidence="4">Histidine kinase</fullName>
    </submittedName>
</protein>
<feature type="domain" description="Signal transduction histidine kinase internal region" evidence="3">
    <location>
        <begin position="364"/>
        <end position="435"/>
    </location>
</feature>
<keyword evidence="1" id="KW-0472">Membrane</keyword>
<keyword evidence="1" id="KW-1133">Transmembrane helix</keyword>
<keyword evidence="4" id="KW-0418">Kinase</keyword>
<evidence type="ECO:0000259" key="3">
    <source>
        <dbReference type="Pfam" id="PF06580"/>
    </source>
</evidence>
<dbReference type="InterPro" id="IPR036890">
    <property type="entry name" value="HATPase_C_sf"/>
</dbReference>
<comment type="caution">
    <text evidence="4">The sequence shown here is derived from an EMBL/GenBank/DDBJ whole genome shotgun (WGS) entry which is preliminary data.</text>
</comment>
<evidence type="ECO:0000256" key="1">
    <source>
        <dbReference type="SAM" id="Phobius"/>
    </source>
</evidence>
<organism evidence="4 5">
    <name type="scientific">Candidatus Onthenecus intestinigallinarum</name>
    <dbReference type="NCBI Taxonomy" id="2840875"/>
    <lineage>
        <taxon>Bacteria</taxon>
        <taxon>Bacillati</taxon>
        <taxon>Bacillota</taxon>
        <taxon>Clostridia</taxon>
        <taxon>Eubacteriales</taxon>
        <taxon>Candidatus Onthenecus</taxon>
    </lineage>
</organism>
<keyword evidence="1" id="KW-0812">Transmembrane</keyword>
<accession>A0A9D0ZC10</accession>
<sequence>MRRNLQYTALALALTTFCIVGLSLVAYDSAIDAYARHSFEALSAGAAAQVENVIDNLESTGKAVAYAPQVQTVLFTSTPTEYLDAIVEADQIINLLRDESQYAEYIYILNQSGRQGYVKANAKTICRPWLLKYLEEGMHQGKPFFSPVFESETVGDGHPYFLYVMPVVDIRAGHIGTPADTLCAVACDVEKMLRIFRQESAQGTTLCLLSGRQVIASSGELTADECALILSQEDPTDASTYVYHISHPRLPWTLAVLASRDMLSGSAPRMRSIAVLLLLAEMVVLVALFAALFLTVARPLRRLVSDVQAVYHTQYTRVRPARMAEFITLSDAINRMLSEIEEAGKNESESRERLYAAQEEQTRAKLYAYRTQINPHFLFNALECIRSLAQAHGVPEIEKQVCGLSRSYRYLLNADMVVTLGEELRSVEGYFNVLRPQYTPQPVLRFCVDERVKNMQVLAMTLQPLIENALLHGLSGRSRPGIILISAWIETDGALILQVADNGRGISPERLQVLHRQCDEAPAPGQEQHIGLLNIVRRMRLFFGPSFRFVITSREGHYTCIRLYIPSTVPKEEVDS</sequence>
<reference evidence="4" key="1">
    <citation type="submission" date="2020-10" db="EMBL/GenBank/DDBJ databases">
        <authorList>
            <person name="Gilroy R."/>
        </authorList>
    </citation>
    <scope>NUCLEOTIDE SEQUENCE</scope>
    <source>
        <strain evidence="4">ChiSxjej2B14-6234</strain>
    </source>
</reference>
<dbReference type="Gene3D" id="3.30.565.10">
    <property type="entry name" value="Histidine kinase-like ATPase, C-terminal domain"/>
    <property type="match status" value="1"/>
</dbReference>
<dbReference type="Pfam" id="PF02518">
    <property type="entry name" value="HATPase_c"/>
    <property type="match status" value="1"/>
</dbReference>
<dbReference type="EMBL" id="DVFJ01000019">
    <property type="protein sequence ID" value="HIQ71790.1"/>
    <property type="molecule type" value="Genomic_DNA"/>
</dbReference>
<keyword evidence="4" id="KW-0808">Transferase</keyword>
<dbReference type="Gene3D" id="6.10.340.10">
    <property type="match status" value="1"/>
</dbReference>
<dbReference type="PANTHER" id="PTHR34220">
    <property type="entry name" value="SENSOR HISTIDINE KINASE YPDA"/>
    <property type="match status" value="1"/>
</dbReference>
<dbReference type="Proteomes" id="UP000886887">
    <property type="component" value="Unassembled WGS sequence"/>
</dbReference>
<dbReference type="AlphaFoldDB" id="A0A9D0ZC10"/>